<feature type="domain" description="Histidine kinase/HSP90-like ATPase" evidence="1">
    <location>
        <begin position="33"/>
        <end position="129"/>
    </location>
</feature>
<gene>
    <name evidence="2" type="ORF">BSZ37_16215</name>
</gene>
<dbReference type="SUPFAM" id="SSF55874">
    <property type="entry name" value="ATPase domain of HSP90 chaperone/DNA topoisomerase II/histidine kinase"/>
    <property type="match status" value="1"/>
</dbReference>
<accession>A0A271J4A3</accession>
<dbReference type="Proteomes" id="UP000216339">
    <property type="component" value="Unassembled WGS sequence"/>
</dbReference>
<organism evidence="2 3">
    <name type="scientific">Rubrivirga marina</name>
    <dbReference type="NCBI Taxonomy" id="1196024"/>
    <lineage>
        <taxon>Bacteria</taxon>
        <taxon>Pseudomonadati</taxon>
        <taxon>Rhodothermota</taxon>
        <taxon>Rhodothermia</taxon>
        <taxon>Rhodothermales</taxon>
        <taxon>Rubricoccaceae</taxon>
        <taxon>Rubrivirga</taxon>
    </lineage>
</organism>
<evidence type="ECO:0000259" key="1">
    <source>
        <dbReference type="Pfam" id="PF13581"/>
    </source>
</evidence>
<proteinExistence type="predicted"/>
<evidence type="ECO:0000313" key="3">
    <source>
        <dbReference type="Proteomes" id="UP000216339"/>
    </source>
</evidence>
<sequence>MPTHAFTDLDRAVDAFHVVADGWDADRSMVKALGADGLHVLRLTLHEWIANLVQHASFPGEAEIVLTVEVEGDVVRCAIEDTSDGFDLAAHLETQRSILDAPAPSERGRGLLMLVSCAEDLDFRPASEGVRQRLAFAMRDPAGGDLGALFRPADLELDPDLARSMGDGYLSDVPASGPSPRHP</sequence>
<dbReference type="RefSeq" id="WP_095511546.1">
    <property type="nucleotide sequence ID" value="NZ_MQWD01000001.1"/>
</dbReference>
<dbReference type="Gene3D" id="3.30.565.10">
    <property type="entry name" value="Histidine kinase-like ATPase, C-terminal domain"/>
    <property type="match status" value="1"/>
</dbReference>
<dbReference type="EMBL" id="MQWD01000001">
    <property type="protein sequence ID" value="PAP77874.1"/>
    <property type="molecule type" value="Genomic_DNA"/>
</dbReference>
<dbReference type="OrthoDB" id="1524025at2"/>
<dbReference type="Pfam" id="PF13581">
    <property type="entry name" value="HATPase_c_2"/>
    <property type="match status" value="1"/>
</dbReference>
<evidence type="ECO:0000313" key="2">
    <source>
        <dbReference type="EMBL" id="PAP77874.1"/>
    </source>
</evidence>
<keyword evidence="3" id="KW-1185">Reference proteome</keyword>
<reference evidence="2 3" key="1">
    <citation type="submission" date="2016-11" db="EMBL/GenBank/DDBJ databases">
        <title>Study of marine rhodopsin-containing bacteria.</title>
        <authorList>
            <person name="Yoshizawa S."/>
            <person name="Kumagai Y."/>
            <person name="Kogure K."/>
        </authorList>
    </citation>
    <scope>NUCLEOTIDE SEQUENCE [LARGE SCALE GENOMIC DNA]</scope>
    <source>
        <strain evidence="2 3">SAORIC-28</strain>
    </source>
</reference>
<name>A0A271J4A3_9BACT</name>
<dbReference type="InterPro" id="IPR003594">
    <property type="entry name" value="HATPase_dom"/>
</dbReference>
<protein>
    <recommendedName>
        <fullName evidence="1">Histidine kinase/HSP90-like ATPase domain-containing protein</fullName>
    </recommendedName>
</protein>
<dbReference type="AlphaFoldDB" id="A0A271J4A3"/>
<dbReference type="CDD" id="cd16936">
    <property type="entry name" value="HATPase_RsbW-like"/>
    <property type="match status" value="1"/>
</dbReference>
<comment type="caution">
    <text evidence="2">The sequence shown here is derived from an EMBL/GenBank/DDBJ whole genome shotgun (WGS) entry which is preliminary data.</text>
</comment>
<dbReference type="InterPro" id="IPR036890">
    <property type="entry name" value="HATPase_C_sf"/>
</dbReference>